<dbReference type="EMBL" id="KB822719">
    <property type="protein sequence ID" value="ETN42091.1"/>
    <property type="molecule type" value="Genomic_DNA"/>
</dbReference>
<evidence type="ECO:0000256" key="2">
    <source>
        <dbReference type="SAM" id="MobiDB-lite"/>
    </source>
</evidence>
<accession>W2S025</accession>
<dbReference type="InterPro" id="IPR056884">
    <property type="entry name" value="NPHP3-like_N"/>
</dbReference>
<dbReference type="Gene3D" id="3.40.50.300">
    <property type="entry name" value="P-loop containing nucleotide triphosphate hydrolases"/>
    <property type="match status" value="1"/>
</dbReference>
<evidence type="ECO:0000259" key="3">
    <source>
        <dbReference type="Pfam" id="PF24883"/>
    </source>
</evidence>
<dbReference type="STRING" id="1220924.W2S025"/>
<evidence type="ECO:0000313" key="5">
    <source>
        <dbReference type="Proteomes" id="UP000030752"/>
    </source>
</evidence>
<proteinExistence type="predicted"/>
<dbReference type="AlphaFoldDB" id="W2S025"/>
<keyword evidence="5" id="KW-1185">Reference proteome</keyword>
<dbReference type="eggNOG" id="KOG0502">
    <property type="taxonomic scope" value="Eukaryota"/>
</dbReference>
<dbReference type="InParanoid" id="W2S025"/>
<dbReference type="VEuPathDB" id="FungiDB:HMPREF1541_04030"/>
<feature type="region of interest" description="Disordered" evidence="2">
    <location>
        <begin position="1"/>
        <end position="58"/>
    </location>
</feature>
<feature type="compositionally biased region" description="Polar residues" evidence="2">
    <location>
        <begin position="21"/>
        <end position="56"/>
    </location>
</feature>
<dbReference type="InterPro" id="IPR027417">
    <property type="entry name" value="P-loop_NTPase"/>
</dbReference>
<dbReference type="Proteomes" id="UP000030752">
    <property type="component" value="Unassembled WGS sequence"/>
</dbReference>
<dbReference type="Pfam" id="PF24883">
    <property type="entry name" value="NPHP3_N"/>
    <property type="match status" value="1"/>
</dbReference>
<gene>
    <name evidence="4" type="ORF">HMPREF1541_04030</name>
</gene>
<reference evidence="4 5" key="1">
    <citation type="submission" date="2013-03" db="EMBL/GenBank/DDBJ databases">
        <title>The Genome Sequence of Phialophora europaea CBS 101466.</title>
        <authorList>
            <consortium name="The Broad Institute Genomics Platform"/>
            <person name="Cuomo C."/>
            <person name="de Hoog S."/>
            <person name="Gorbushina A."/>
            <person name="Walker B."/>
            <person name="Young S.K."/>
            <person name="Zeng Q."/>
            <person name="Gargeya S."/>
            <person name="Fitzgerald M."/>
            <person name="Haas B."/>
            <person name="Abouelleil A."/>
            <person name="Allen A.W."/>
            <person name="Alvarado L."/>
            <person name="Arachchi H.M."/>
            <person name="Berlin A.M."/>
            <person name="Chapman S.B."/>
            <person name="Gainer-Dewar J."/>
            <person name="Goldberg J."/>
            <person name="Griggs A."/>
            <person name="Gujja S."/>
            <person name="Hansen M."/>
            <person name="Howarth C."/>
            <person name="Imamovic A."/>
            <person name="Ireland A."/>
            <person name="Larimer J."/>
            <person name="McCowan C."/>
            <person name="Murphy C."/>
            <person name="Pearson M."/>
            <person name="Poon T.W."/>
            <person name="Priest M."/>
            <person name="Roberts A."/>
            <person name="Saif S."/>
            <person name="Shea T."/>
            <person name="Sisk P."/>
            <person name="Sykes S."/>
            <person name="Wortman J."/>
            <person name="Nusbaum C."/>
            <person name="Birren B."/>
        </authorList>
    </citation>
    <scope>NUCLEOTIDE SEQUENCE [LARGE SCALE GENOMIC DNA]</scope>
    <source>
        <strain evidence="4 5">CBS 101466</strain>
    </source>
</reference>
<dbReference type="PANTHER" id="PTHR10039">
    <property type="entry name" value="AMELOGENIN"/>
    <property type="match status" value="1"/>
</dbReference>
<dbReference type="HOGENOM" id="CLU_329289_0_0_1"/>
<dbReference type="OrthoDB" id="4156754at2759"/>
<dbReference type="RefSeq" id="XP_008716600.1">
    <property type="nucleotide sequence ID" value="XM_008718378.1"/>
</dbReference>
<organism evidence="4 5">
    <name type="scientific">Cyphellophora europaea (strain CBS 101466)</name>
    <name type="common">Phialophora europaea</name>
    <dbReference type="NCBI Taxonomy" id="1220924"/>
    <lineage>
        <taxon>Eukaryota</taxon>
        <taxon>Fungi</taxon>
        <taxon>Dikarya</taxon>
        <taxon>Ascomycota</taxon>
        <taxon>Pezizomycotina</taxon>
        <taxon>Eurotiomycetes</taxon>
        <taxon>Chaetothyriomycetidae</taxon>
        <taxon>Chaetothyriales</taxon>
        <taxon>Cyphellophoraceae</taxon>
        <taxon>Cyphellophora</taxon>
    </lineage>
</organism>
<dbReference type="GeneID" id="19971369"/>
<name>W2S025_CYPE1</name>
<feature type="domain" description="Nephrocystin 3-like N-terminal" evidence="3">
    <location>
        <begin position="327"/>
        <end position="505"/>
    </location>
</feature>
<protein>
    <recommendedName>
        <fullName evidence="3">Nephrocystin 3-like N-terminal domain-containing protein</fullName>
    </recommendedName>
</protein>
<keyword evidence="1" id="KW-0677">Repeat</keyword>
<evidence type="ECO:0000256" key="1">
    <source>
        <dbReference type="ARBA" id="ARBA00022737"/>
    </source>
</evidence>
<evidence type="ECO:0000313" key="4">
    <source>
        <dbReference type="EMBL" id="ETN42091.1"/>
    </source>
</evidence>
<dbReference type="SUPFAM" id="SSF52540">
    <property type="entry name" value="P-loop containing nucleoside triphosphate hydrolases"/>
    <property type="match status" value="1"/>
</dbReference>
<sequence>MSLPLRLGNGEQTAHDPGPTQPANDTLEGVSSSSHEPAEDSTSTDAPLEPVQSSEQDAGPNHAFAEALNQYVATLPNGVKRAFQEPVNLEAFVAELAKSNETHTHQSRLRRFLQRAEKVMRCLDGFFESVVIAIQHDPHISSLVVGAVRLTLSLGLRFHAYFESISSTLEMITDHLPFLQRYAITLFRDVPEVRRFLVQAYTDLLDICYHVWTVFHDELSGKIRTAISFTILRRTVWNKVDHAANAARARFERHTELIVREARTVMYAKDIEFMDRSYQEMLLSQQQRDYEAEQRRIQKRKEVIQWLSDDDYASTQEHVLSNRYEQSGSWLLQHSDFQTWLQSEQSTLLWCHGNPGVGKTVLASIVSDYLQQDLGGRPDTAFAHVFCSYRDQKEPGFFIRSYLRQLVTQLPYLPTGVEDRYDELSPNCKNLSMKDIAVPSNNTKPGDAANLLAYLIEKFRKTVLVFDALDECPDRGRWLLPLLQKLVERYSTLKAPTVKIFITSRVQPDIYRAFSEVPTIAIEATNVDTDIRAYVHGQLEQRIAEGSLVVDEADLVDTISTSLTSQSNGMFLWVKYQIDYVCSHITDRQILDSLQSLPEDLYAHYDRVLQAIDRQPEKLRQIAKTTFSWLAGSFRRLHRYELAEALAIHPAARHWSDLDIVKNTDRILHACHNLLTTLPDGSITFMHYSVQEYFLSLYLTQAKDPALQTYAIELDSTKSMIAKACLTYLALEGLCLRKSPPSDLDGAFSYYAGSWITQHLSASQAIATEMELISLAIRTFSRPGIINHIQVLEAQRSGIVDRAWARTPLEFAAKVGFKAVVSEILQRYPMVSQDEKEKALRVAHGRGHEEVETLLIYEGVHLGVTSPRMRRH</sequence>